<dbReference type="InterPro" id="IPR013083">
    <property type="entry name" value="Znf_RING/FYVE/PHD"/>
</dbReference>
<dbReference type="Gene3D" id="1.10.8.10">
    <property type="entry name" value="DNA helicase RuvA subunit, C-terminal domain"/>
    <property type="match status" value="1"/>
</dbReference>
<accession>A0AAD9UPS5</accession>
<dbReference type="Proteomes" id="UP001214638">
    <property type="component" value="Unassembled WGS sequence"/>
</dbReference>
<keyword evidence="5" id="KW-0479">Metal-binding</keyword>
<evidence type="ECO:0000256" key="8">
    <source>
        <dbReference type="ARBA" id="ARBA00022833"/>
    </source>
</evidence>
<dbReference type="GO" id="GO:0008270">
    <property type="term" value="F:zinc ion binding"/>
    <property type="evidence" value="ECO:0007669"/>
    <property type="project" value="UniProtKB-KW"/>
</dbReference>
<dbReference type="Pfam" id="PF17807">
    <property type="entry name" value="zf-UBP_var"/>
    <property type="match status" value="1"/>
</dbReference>
<dbReference type="PANTHER" id="PTHR21646:SF10">
    <property type="entry name" value="UBIQUITIN CARBOXYL-TERMINAL HYDROLASE 14"/>
    <property type="match status" value="1"/>
</dbReference>
<evidence type="ECO:0000256" key="6">
    <source>
        <dbReference type="ARBA" id="ARBA00022771"/>
    </source>
</evidence>
<proteinExistence type="inferred from homology"/>
<dbReference type="Pfam" id="PF00443">
    <property type="entry name" value="UCH"/>
    <property type="match status" value="1"/>
</dbReference>
<dbReference type="RefSeq" id="XP_067804133.1">
    <property type="nucleotide sequence ID" value="XM_067945342.1"/>
</dbReference>
<keyword evidence="8" id="KW-0862">Zinc</keyword>
<dbReference type="InterPro" id="IPR001607">
    <property type="entry name" value="Znf_UBP"/>
</dbReference>
<dbReference type="InterPro" id="IPR041432">
    <property type="entry name" value="UBP13_Znf-UBP_var"/>
</dbReference>
<evidence type="ECO:0000256" key="5">
    <source>
        <dbReference type="ARBA" id="ARBA00022723"/>
    </source>
</evidence>
<evidence type="ECO:0000256" key="4">
    <source>
        <dbReference type="ARBA" id="ARBA00022670"/>
    </source>
</evidence>
<evidence type="ECO:0000259" key="11">
    <source>
        <dbReference type="PROSITE" id="PS50271"/>
    </source>
</evidence>
<comment type="caution">
    <text evidence="12">The sequence shown here is derived from an EMBL/GenBank/DDBJ whole genome shotgun (WGS) entry which is preliminary data.</text>
</comment>
<dbReference type="GO" id="GO:0004843">
    <property type="term" value="F:cysteine-type deubiquitinase activity"/>
    <property type="evidence" value="ECO:0007669"/>
    <property type="project" value="UniProtKB-EC"/>
</dbReference>
<feature type="domain" description="USP" evidence="10">
    <location>
        <begin position="296"/>
        <end position="653"/>
    </location>
</feature>
<organism evidence="12 13">
    <name type="scientific">Babesia duncani</name>
    <dbReference type="NCBI Taxonomy" id="323732"/>
    <lineage>
        <taxon>Eukaryota</taxon>
        <taxon>Sar</taxon>
        <taxon>Alveolata</taxon>
        <taxon>Apicomplexa</taxon>
        <taxon>Aconoidasida</taxon>
        <taxon>Piroplasmida</taxon>
        <taxon>Babesiidae</taxon>
        <taxon>Babesia</taxon>
    </lineage>
</organism>
<dbReference type="GO" id="GO:0006508">
    <property type="term" value="P:proteolysis"/>
    <property type="evidence" value="ECO:0007669"/>
    <property type="project" value="UniProtKB-KW"/>
</dbReference>
<dbReference type="Gene3D" id="3.90.70.10">
    <property type="entry name" value="Cysteine proteinases"/>
    <property type="match status" value="1"/>
</dbReference>
<dbReference type="SMART" id="SM00290">
    <property type="entry name" value="ZnF_UBP"/>
    <property type="match status" value="1"/>
</dbReference>
<reference evidence="12" key="1">
    <citation type="journal article" date="2023" name="Nat. Microbiol.">
        <title>Babesia duncani multi-omics identifies virulence factors and drug targets.</title>
        <authorList>
            <person name="Singh P."/>
            <person name="Lonardi S."/>
            <person name="Liang Q."/>
            <person name="Vydyam P."/>
            <person name="Khabirova E."/>
            <person name="Fang T."/>
            <person name="Gihaz S."/>
            <person name="Thekkiniath J."/>
            <person name="Munshi M."/>
            <person name="Abel S."/>
            <person name="Ciampossin L."/>
            <person name="Batugedara G."/>
            <person name="Gupta M."/>
            <person name="Lu X.M."/>
            <person name="Lenz T."/>
            <person name="Chakravarty S."/>
            <person name="Cornillot E."/>
            <person name="Hu Y."/>
            <person name="Ma W."/>
            <person name="Gonzalez L.M."/>
            <person name="Sanchez S."/>
            <person name="Estrada K."/>
            <person name="Sanchez-Flores A."/>
            <person name="Montero E."/>
            <person name="Harb O.S."/>
            <person name="Le Roch K.G."/>
            <person name="Mamoun C.B."/>
        </authorList>
    </citation>
    <scope>NUCLEOTIDE SEQUENCE</scope>
    <source>
        <strain evidence="12">WA1</strain>
    </source>
</reference>
<dbReference type="GO" id="GO:0016579">
    <property type="term" value="P:protein deubiquitination"/>
    <property type="evidence" value="ECO:0007669"/>
    <property type="project" value="InterPro"/>
</dbReference>
<dbReference type="PROSITE" id="PS50235">
    <property type="entry name" value="USP_3"/>
    <property type="match status" value="1"/>
</dbReference>
<keyword evidence="7" id="KW-0788">Thiol protease</keyword>
<dbReference type="AlphaFoldDB" id="A0AAD9UPS5"/>
<dbReference type="EMBL" id="JALLKP010000001">
    <property type="protein sequence ID" value="KAK2197291.1"/>
    <property type="molecule type" value="Genomic_DNA"/>
</dbReference>
<keyword evidence="4" id="KW-0645">Protease</keyword>
<dbReference type="GeneID" id="94334588"/>
<evidence type="ECO:0000256" key="2">
    <source>
        <dbReference type="ARBA" id="ARBA00009085"/>
    </source>
</evidence>
<name>A0AAD9UPS5_9APIC</name>
<keyword evidence="13" id="KW-1185">Reference proteome</keyword>
<dbReference type="KEGG" id="bdw:94334588"/>
<dbReference type="InterPro" id="IPR038765">
    <property type="entry name" value="Papain-like_cys_pep_sf"/>
</dbReference>
<evidence type="ECO:0000256" key="7">
    <source>
        <dbReference type="ARBA" id="ARBA00022807"/>
    </source>
</evidence>
<gene>
    <name evidence="12" type="ORF">BdWA1_000290</name>
</gene>
<dbReference type="InterPro" id="IPR018200">
    <property type="entry name" value="USP_CS"/>
</dbReference>
<evidence type="ECO:0000313" key="12">
    <source>
        <dbReference type="EMBL" id="KAK2197291.1"/>
    </source>
</evidence>
<comment type="similarity">
    <text evidence="2">Belongs to the peptidase C19 family.</text>
</comment>
<dbReference type="InterPro" id="IPR028889">
    <property type="entry name" value="USP"/>
</dbReference>
<keyword evidence="6 9" id="KW-0863">Zinc-finger</keyword>
<dbReference type="PROSITE" id="PS00972">
    <property type="entry name" value="USP_1"/>
    <property type="match status" value="1"/>
</dbReference>
<evidence type="ECO:0000256" key="9">
    <source>
        <dbReference type="PROSITE-ProRule" id="PRU00502"/>
    </source>
</evidence>
<evidence type="ECO:0000313" key="13">
    <source>
        <dbReference type="Proteomes" id="UP001214638"/>
    </source>
</evidence>
<dbReference type="SUPFAM" id="SSF57850">
    <property type="entry name" value="RING/U-box"/>
    <property type="match status" value="1"/>
</dbReference>
<dbReference type="InterPro" id="IPR001394">
    <property type="entry name" value="Peptidase_C19_UCH"/>
</dbReference>
<dbReference type="InterPro" id="IPR050185">
    <property type="entry name" value="Ub_carboxyl-term_hydrolase"/>
</dbReference>
<evidence type="ECO:0000259" key="10">
    <source>
        <dbReference type="PROSITE" id="PS50235"/>
    </source>
</evidence>
<evidence type="ECO:0000256" key="1">
    <source>
        <dbReference type="ARBA" id="ARBA00000707"/>
    </source>
</evidence>
<evidence type="ECO:0000256" key="3">
    <source>
        <dbReference type="ARBA" id="ARBA00012759"/>
    </source>
</evidence>
<dbReference type="InterPro" id="IPR015940">
    <property type="entry name" value="UBA"/>
</dbReference>
<dbReference type="EC" id="3.4.19.12" evidence="3"/>
<dbReference type="PROSITE" id="PS50271">
    <property type="entry name" value="ZF_UBP"/>
    <property type="match status" value="1"/>
</dbReference>
<dbReference type="Pfam" id="PF02148">
    <property type="entry name" value="zf-UBP"/>
    <property type="match status" value="1"/>
</dbReference>
<dbReference type="PANTHER" id="PTHR21646">
    <property type="entry name" value="UBIQUITIN CARBOXYL-TERMINAL HYDROLASE"/>
    <property type="match status" value="1"/>
</dbReference>
<dbReference type="Pfam" id="PF22562">
    <property type="entry name" value="UBA_7"/>
    <property type="match status" value="1"/>
</dbReference>
<dbReference type="SUPFAM" id="SSF54001">
    <property type="entry name" value="Cysteine proteinases"/>
    <property type="match status" value="1"/>
</dbReference>
<protein>
    <recommendedName>
        <fullName evidence="3">ubiquitinyl hydrolase 1</fullName>
        <ecNumber evidence="3">3.4.19.12</ecNumber>
    </recommendedName>
</protein>
<feature type="domain" description="UBP-type" evidence="11">
    <location>
        <begin position="149"/>
        <end position="257"/>
    </location>
</feature>
<comment type="catalytic activity">
    <reaction evidence="1">
        <text>Thiol-dependent hydrolysis of ester, thioester, amide, peptide and isopeptide bonds formed by the C-terminal Gly of ubiquitin (a 76-residue protein attached to proteins as an intracellular targeting signal).</text>
        <dbReference type="EC" id="3.4.19.12"/>
    </reaction>
</comment>
<sequence>MNDVLEFINRQCKQLGIRTPSKEDIVHKTECIYSTDSEKSPQGVYINLKTFECFGHEMLKYDQDGANAIYLHARTWFTPLVQEHVTANDNQRFFKETTSYQVYGEHFGYVPLSDASGIITEVCNAVIEHAGFESKQTSKLEHVIVPGILESKYASSLVQVENPPKIDYALAACNRCGSKTNIWLNLSDGKNINGGGCSDGTEGAAVVHYDETGRLYPLVVKIGTIDGDVADVYSYAEDDMVQDPYLVKHLEHFGINPYNLSKTEKTTLQLEVEQNEKHDFTSVSSTGQGVSGPGLIGLDNLGNTCYMNSTLQVLFSVVEFTQPLVLNFPQIAETSALKDQDLLLQLAKIAVGLHTSRFYDQHTSLIANYENECAKLQIDVKKPEYLCNFSVRPRMLKHAIEQVATQFALGQQQDAEEFFSFIINHLVNLESEFYNRTGAHIGTRELFFFTTRQTLICDDLKIANYNDNETHVLSLPVLYSQDNTRMASTIEECFDLWREEQAVGYTNQETKREHVALVSNDLVTMPKYLLCHLRRFYVNQDWSAAKITAPISVPSDDIIFNTFQEKAARTRGYKVEYSDACTNPNKNIEISIQPDLVATLESMGFTNIQARMACQATKNGNVDACISWILDNEDKINLANNISRIMELGYSEHEVIYSPCGLHTRQPNL</sequence>
<keyword evidence="7" id="KW-0378">Hydrolase</keyword>
<dbReference type="Gene3D" id="3.30.40.10">
    <property type="entry name" value="Zinc/RING finger domain, C3HC4 (zinc finger)"/>
    <property type="match status" value="2"/>
</dbReference>